<evidence type="ECO:0000313" key="3">
    <source>
        <dbReference type="EMBL" id="ORX03497.1"/>
    </source>
</evidence>
<dbReference type="GO" id="GO:0005548">
    <property type="term" value="F:phospholipid transporter activity"/>
    <property type="evidence" value="ECO:0007669"/>
    <property type="project" value="TreeGrafter"/>
</dbReference>
<dbReference type="eggNOG" id="COG0767">
    <property type="taxonomic scope" value="Bacteria"/>
</dbReference>
<proteinExistence type="predicted"/>
<feature type="transmembrane region" description="Helical" evidence="1">
    <location>
        <begin position="207"/>
        <end position="227"/>
    </location>
</feature>
<dbReference type="PANTHER" id="PTHR30188:SF4">
    <property type="entry name" value="PROTEIN TRIGALACTOSYLDIACYLGLYCEROL 1, CHLOROPLASTIC"/>
    <property type="match status" value="1"/>
</dbReference>
<feature type="transmembrane region" description="Helical" evidence="1">
    <location>
        <begin position="65"/>
        <end position="87"/>
    </location>
</feature>
<feature type="transmembrane region" description="Helical" evidence="1">
    <location>
        <begin position="161"/>
        <end position="187"/>
    </location>
</feature>
<dbReference type="GO" id="GO:0043190">
    <property type="term" value="C:ATP-binding cassette (ABC) transporter complex"/>
    <property type="evidence" value="ECO:0007669"/>
    <property type="project" value="InterPro"/>
</dbReference>
<feature type="transmembrane region" description="Helical" evidence="1">
    <location>
        <begin position="107"/>
        <end position="127"/>
    </location>
</feature>
<reference evidence="3 4" key="3">
    <citation type="submission" date="2016-01" db="EMBL/GenBank/DDBJ databases">
        <title>The new phylogeny of the genus Mycobacterium.</title>
        <authorList>
            <person name="Tarcisio F."/>
            <person name="Conor M."/>
            <person name="Antonella G."/>
            <person name="Elisabetta G."/>
            <person name="Giulia F.S."/>
            <person name="Sara T."/>
            <person name="Anna F."/>
            <person name="Clotilde B."/>
            <person name="Roberto B."/>
            <person name="Veronica D.S."/>
            <person name="Fabio R."/>
            <person name="Monica P."/>
            <person name="Olivier J."/>
            <person name="Enrico T."/>
            <person name="Nicola S."/>
        </authorList>
    </citation>
    <scope>NUCLEOTIDE SEQUENCE [LARGE SCALE GENOMIC DNA]</scope>
    <source>
        <strain evidence="3 4">DSM 44626</strain>
    </source>
</reference>
<dbReference type="OrthoDB" id="5243306at2"/>
<feature type="transmembrane region" description="Helical" evidence="1">
    <location>
        <begin position="248"/>
        <end position="267"/>
    </location>
</feature>
<dbReference type="EMBL" id="LQPY01000022">
    <property type="protein sequence ID" value="ORX03497.1"/>
    <property type="molecule type" value="Genomic_DNA"/>
</dbReference>
<reference evidence="2" key="2">
    <citation type="submission" date="2014-04" db="EMBL/GenBank/DDBJ databases">
        <authorList>
            <person name="Urmite Genomes U."/>
        </authorList>
    </citation>
    <scope>NUCLEOTIDE SEQUENCE</scope>
    <source>
        <strain evidence="2">DSM 44626</strain>
    </source>
</reference>
<evidence type="ECO:0000313" key="4">
    <source>
        <dbReference type="Proteomes" id="UP000193710"/>
    </source>
</evidence>
<dbReference type="PANTHER" id="PTHR30188">
    <property type="entry name" value="ABC TRANSPORTER PERMEASE PROTEIN-RELATED"/>
    <property type="match status" value="1"/>
</dbReference>
<reference evidence="2" key="1">
    <citation type="journal article" date="2014" name="Genome Announc.">
        <title>Draft Genome Sequence of Mycobacterium triplex DSM 44626.</title>
        <authorList>
            <person name="Sassi M."/>
            <person name="Croce O."/>
            <person name="Robert C."/>
            <person name="Raoult D."/>
            <person name="Drancourt M."/>
        </authorList>
    </citation>
    <scope>NUCLEOTIDE SEQUENCE [LARGE SCALE GENOMIC DNA]</scope>
    <source>
        <strain evidence="2">DSM 44626</strain>
    </source>
</reference>
<dbReference type="STRING" id="47839.BN973_05183"/>
<dbReference type="Proteomes" id="UP000028880">
    <property type="component" value="Unassembled WGS sequence"/>
</dbReference>
<keyword evidence="1" id="KW-0472">Membrane</keyword>
<gene>
    <name evidence="3" type="ORF">AWC29_17885</name>
    <name evidence="2" type="ORF">BN973_05183</name>
</gene>
<feature type="transmembrane region" description="Helical" evidence="1">
    <location>
        <begin position="26"/>
        <end position="44"/>
    </location>
</feature>
<dbReference type="InterPro" id="IPR030802">
    <property type="entry name" value="Permease_MalE"/>
</dbReference>
<sequence>MATKGADHWSTGLPALKLKWDISGPMQAVGALFAMSADAVKFVFRRPFQWREFLEQSWFVARVSLAPTLLVAIPFTVLVSFTLNILLRELGAADLSGAGAAFGAVTQLGPLVTVLIVAGAGATAMCADLGSRTIREEIDAMEVLGINPIQRLVTPRMLASGLVAFLLNSLVVIIGVLGGYVFSVFVQDVNPGAFAAGITLLTGVPEVVISCVKAALFGLIAGLVACYRGLSITGGGAKAVGNAVNETVVYAFMSLFVVNVVVTAIGIKMTAK</sequence>
<protein>
    <submittedName>
        <fullName evidence="3">ABC transporter permease</fullName>
    </submittedName>
    <submittedName>
        <fullName evidence="2">TrnB1 protein</fullName>
    </submittedName>
</protein>
<dbReference type="EMBL" id="HG964446">
    <property type="protein sequence ID" value="CDO90783.1"/>
    <property type="molecule type" value="Genomic_DNA"/>
</dbReference>
<keyword evidence="4" id="KW-1185">Reference proteome</keyword>
<dbReference type="AlphaFoldDB" id="A0A024K5L1"/>
<evidence type="ECO:0000256" key="1">
    <source>
        <dbReference type="SAM" id="Phobius"/>
    </source>
</evidence>
<keyword evidence="1" id="KW-1133">Transmembrane helix</keyword>
<dbReference type="Pfam" id="PF02405">
    <property type="entry name" value="MlaE"/>
    <property type="match status" value="1"/>
</dbReference>
<dbReference type="HOGENOM" id="CLU_045686_2_0_11"/>
<name>A0A024K5L1_9MYCO</name>
<dbReference type="RefSeq" id="WP_036471482.1">
    <property type="nucleotide sequence ID" value="NZ_HG964446.1"/>
</dbReference>
<organism evidence="2">
    <name type="scientific">Mycobacterium triplex</name>
    <dbReference type="NCBI Taxonomy" id="47839"/>
    <lineage>
        <taxon>Bacteria</taxon>
        <taxon>Bacillati</taxon>
        <taxon>Actinomycetota</taxon>
        <taxon>Actinomycetes</taxon>
        <taxon>Mycobacteriales</taxon>
        <taxon>Mycobacteriaceae</taxon>
        <taxon>Mycobacterium</taxon>
        <taxon>Mycobacterium simiae complex</taxon>
    </lineage>
</organism>
<accession>A0A024K5L1</accession>
<keyword evidence="1" id="KW-0812">Transmembrane</keyword>
<evidence type="ECO:0000313" key="2">
    <source>
        <dbReference type="EMBL" id="CDO90783.1"/>
    </source>
</evidence>
<dbReference type="Proteomes" id="UP000193710">
    <property type="component" value="Unassembled WGS sequence"/>
</dbReference>